<protein>
    <submittedName>
        <fullName evidence="3">Uncharacterized protein</fullName>
    </submittedName>
</protein>
<dbReference type="Proteomes" id="UP000887575">
    <property type="component" value="Unassembled WGS sequence"/>
</dbReference>
<keyword evidence="2" id="KW-1185">Reference proteome</keyword>
<feature type="transmembrane region" description="Helical" evidence="1">
    <location>
        <begin position="31"/>
        <end position="49"/>
    </location>
</feature>
<sequence length="68" mass="7603">MSLKQAQTVASSMMRAVGEAMAVKEQVTTTSFVSLFVGALIAKYGAWYMDRNDMWKKSDDDDDDDDDD</sequence>
<reference evidence="3" key="1">
    <citation type="submission" date="2024-02" db="UniProtKB">
        <authorList>
            <consortium name="WormBaseParasite"/>
        </authorList>
    </citation>
    <scope>IDENTIFICATION</scope>
</reference>
<evidence type="ECO:0000313" key="3">
    <source>
        <dbReference type="WBParaSite" id="MBELARI_LOCUS4231"/>
    </source>
</evidence>
<keyword evidence="1" id="KW-0472">Membrane</keyword>
<evidence type="ECO:0000313" key="2">
    <source>
        <dbReference type="Proteomes" id="UP000887575"/>
    </source>
</evidence>
<keyword evidence="1" id="KW-1133">Transmembrane helix</keyword>
<dbReference type="AlphaFoldDB" id="A0AAF3FBI4"/>
<accession>A0AAF3FBI4</accession>
<keyword evidence="1" id="KW-0812">Transmembrane</keyword>
<dbReference type="WBParaSite" id="MBELARI_LOCUS4231">
    <property type="protein sequence ID" value="MBELARI_LOCUS4231"/>
    <property type="gene ID" value="MBELARI_LOCUS4231"/>
</dbReference>
<organism evidence="2 3">
    <name type="scientific">Mesorhabditis belari</name>
    <dbReference type="NCBI Taxonomy" id="2138241"/>
    <lineage>
        <taxon>Eukaryota</taxon>
        <taxon>Metazoa</taxon>
        <taxon>Ecdysozoa</taxon>
        <taxon>Nematoda</taxon>
        <taxon>Chromadorea</taxon>
        <taxon>Rhabditida</taxon>
        <taxon>Rhabditina</taxon>
        <taxon>Rhabditomorpha</taxon>
        <taxon>Rhabditoidea</taxon>
        <taxon>Rhabditidae</taxon>
        <taxon>Mesorhabditinae</taxon>
        <taxon>Mesorhabditis</taxon>
    </lineage>
</organism>
<evidence type="ECO:0000256" key="1">
    <source>
        <dbReference type="SAM" id="Phobius"/>
    </source>
</evidence>
<name>A0AAF3FBI4_9BILA</name>
<proteinExistence type="predicted"/>